<sequence length="205" mass="24237">MEKQRKKRQTKYDTLSDHTLITDSYHELPSDQLGYKLFQAKTKMYHYLTAAWCLGMMLAVTGSPTDVVKYMRGAECYPYHTSSRKEMTPCTFHIPYTNVRPQEDFRTHYDAATTEMLIRYNYDLVFGYPSILLRCRNDNTRNMTSRDCLIEKWLSNDRKQHVIYSLADLSYNLHREAYLFTKNASIPSYVVRCPGLPLFYMRRAT</sequence>
<evidence type="ECO:0000313" key="3">
    <source>
        <dbReference type="Proteomes" id="UP000324222"/>
    </source>
</evidence>
<feature type="transmembrane region" description="Helical" evidence="1">
    <location>
        <begin position="44"/>
        <end position="62"/>
    </location>
</feature>
<organism evidence="2 3">
    <name type="scientific">Portunus trituberculatus</name>
    <name type="common">Swimming crab</name>
    <name type="synonym">Neptunus trituberculatus</name>
    <dbReference type="NCBI Taxonomy" id="210409"/>
    <lineage>
        <taxon>Eukaryota</taxon>
        <taxon>Metazoa</taxon>
        <taxon>Ecdysozoa</taxon>
        <taxon>Arthropoda</taxon>
        <taxon>Crustacea</taxon>
        <taxon>Multicrustacea</taxon>
        <taxon>Malacostraca</taxon>
        <taxon>Eumalacostraca</taxon>
        <taxon>Eucarida</taxon>
        <taxon>Decapoda</taxon>
        <taxon>Pleocyemata</taxon>
        <taxon>Brachyura</taxon>
        <taxon>Eubrachyura</taxon>
        <taxon>Portunoidea</taxon>
        <taxon>Portunidae</taxon>
        <taxon>Portuninae</taxon>
        <taxon>Portunus</taxon>
    </lineage>
</organism>
<protein>
    <submittedName>
        <fullName evidence="2">Uncharacterized protein</fullName>
    </submittedName>
</protein>
<dbReference type="Proteomes" id="UP000324222">
    <property type="component" value="Unassembled WGS sequence"/>
</dbReference>
<evidence type="ECO:0000313" key="2">
    <source>
        <dbReference type="EMBL" id="MPC72581.1"/>
    </source>
</evidence>
<reference evidence="2 3" key="1">
    <citation type="submission" date="2019-05" db="EMBL/GenBank/DDBJ databases">
        <title>Another draft genome of Portunus trituberculatus and its Hox gene families provides insights of decapod evolution.</title>
        <authorList>
            <person name="Jeong J.-H."/>
            <person name="Song I."/>
            <person name="Kim S."/>
            <person name="Choi T."/>
            <person name="Kim D."/>
            <person name="Ryu S."/>
            <person name="Kim W."/>
        </authorList>
    </citation>
    <scope>NUCLEOTIDE SEQUENCE [LARGE SCALE GENOMIC DNA]</scope>
    <source>
        <tissue evidence="2">Muscle</tissue>
    </source>
</reference>
<gene>
    <name evidence="2" type="ORF">E2C01_066893</name>
</gene>
<name>A0A5B7HIC9_PORTR</name>
<evidence type="ECO:0000256" key="1">
    <source>
        <dbReference type="SAM" id="Phobius"/>
    </source>
</evidence>
<proteinExistence type="predicted"/>
<keyword evidence="1" id="KW-0472">Membrane</keyword>
<dbReference type="EMBL" id="VSRR010034999">
    <property type="protein sequence ID" value="MPC72581.1"/>
    <property type="molecule type" value="Genomic_DNA"/>
</dbReference>
<comment type="caution">
    <text evidence="2">The sequence shown here is derived from an EMBL/GenBank/DDBJ whole genome shotgun (WGS) entry which is preliminary data.</text>
</comment>
<keyword evidence="1" id="KW-1133">Transmembrane helix</keyword>
<keyword evidence="1" id="KW-0812">Transmembrane</keyword>
<accession>A0A5B7HIC9</accession>
<keyword evidence="3" id="KW-1185">Reference proteome</keyword>
<dbReference type="AlphaFoldDB" id="A0A5B7HIC9"/>